<proteinExistence type="predicted"/>
<protein>
    <submittedName>
        <fullName evidence="2">Uncharacterized protein</fullName>
    </submittedName>
</protein>
<feature type="transmembrane region" description="Helical" evidence="1">
    <location>
        <begin position="74"/>
        <end position="107"/>
    </location>
</feature>
<name>A0A644W0X8_9ZZZZ</name>
<organism evidence="2">
    <name type="scientific">bioreactor metagenome</name>
    <dbReference type="NCBI Taxonomy" id="1076179"/>
    <lineage>
        <taxon>unclassified sequences</taxon>
        <taxon>metagenomes</taxon>
        <taxon>ecological metagenomes</taxon>
    </lineage>
</organism>
<dbReference type="EMBL" id="VSSQ01000550">
    <property type="protein sequence ID" value="MPL97341.1"/>
    <property type="molecule type" value="Genomic_DNA"/>
</dbReference>
<evidence type="ECO:0000256" key="1">
    <source>
        <dbReference type="SAM" id="Phobius"/>
    </source>
</evidence>
<sequence>MTAIKRLFMTICFAALSPLYLLALIVLVAFSPFALVLSKPFRRNNYKPNISEYADQETHYSLNEMFSLNGFKRVVLTILFAVLSPLYIPYMLGLVFACMIGFILTRLSKRERNDMRHNNQRDIVVHSL</sequence>
<reference evidence="2" key="1">
    <citation type="submission" date="2019-08" db="EMBL/GenBank/DDBJ databases">
        <authorList>
            <person name="Kucharzyk K."/>
            <person name="Murdoch R.W."/>
            <person name="Higgins S."/>
            <person name="Loffler F."/>
        </authorList>
    </citation>
    <scope>NUCLEOTIDE SEQUENCE</scope>
</reference>
<keyword evidence="1" id="KW-0472">Membrane</keyword>
<keyword evidence="1" id="KW-1133">Transmembrane helix</keyword>
<dbReference type="AlphaFoldDB" id="A0A644W0X8"/>
<keyword evidence="1" id="KW-0812">Transmembrane</keyword>
<evidence type="ECO:0000313" key="2">
    <source>
        <dbReference type="EMBL" id="MPL97341.1"/>
    </source>
</evidence>
<gene>
    <name evidence="2" type="ORF">SDC9_43531</name>
</gene>
<comment type="caution">
    <text evidence="2">The sequence shown here is derived from an EMBL/GenBank/DDBJ whole genome shotgun (WGS) entry which is preliminary data.</text>
</comment>
<accession>A0A644W0X8</accession>